<dbReference type="InterPro" id="IPR017853">
    <property type="entry name" value="GH"/>
</dbReference>
<evidence type="ECO:0000256" key="5">
    <source>
        <dbReference type="SAM" id="SignalP"/>
    </source>
</evidence>
<protein>
    <recommendedName>
        <fullName evidence="6">GH26 domain-containing protein</fullName>
    </recommendedName>
</protein>
<dbReference type="STRING" id="1838280.A6M21_15305"/>
<feature type="active site" description="Proton donor" evidence="4">
    <location>
        <position position="129"/>
    </location>
</feature>
<evidence type="ECO:0000313" key="8">
    <source>
        <dbReference type="Proteomes" id="UP000078532"/>
    </source>
</evidence>
<dbReference type="GO" id="GO:0016985">
    <property type="term" value="F:mannan endo-1,4-beta-mannosidase activity"/>
    <property type="evidence" value="ECO:0007669"/>
    <property type="project" value="InterPro"/>
</dbReference>
<feature type="active site" description="Nucleophile" evidence="4">
    <location>
        <position position="232"/>
    </location>
</feature>
<proteinExistence type="inferred from homology"/>
<evidence type="ECO:0000256" key="3">
    <source>
        <dbReference type="ARBA" id="ARBA00023295"/>
    </source>
</evidence>
<dbReference type="PANTHER" id="PTHR40079:SF4">
    <property type="entry name" value="GH26 DOMAIN-CONTAINING PROTEIN-RELATED"/>
    <property type="match status" value="1"/>
</dbReference>
<accession>A0A1B7LB96</accession>
<evidence type="ECO:0000256" key="2">
    <source>
        <dbReference type="ARBA" id="ARBA00022801"/>
    </source>
</evidence>
<dbReference type="InterPro" id="IPR000805">
    <property type="entry name" value="Glyco_hydro_26"/>
</dbReference>
<name>A0A1B7LB96_9FIRM</name>
<feature type="chain" id="PRO_5008596846" description="GH26 domain-containing protein" evidence="5">
    <location>
        <begin position="25"/>
        <end position="388"/>
    </location>
</feature>
<dbReference type="Pfam" id="PF02156">
    <property type="entry name" value="Glyco_hydro_26"/>
    <property type="match status" value="1"/>
</dbReference>
<reference evidence="7 8" key="1">
    <citation type="submission" date="2016-04" db="EMBL/GenBank/DDBJ databases">
        <authorList>
            <person name="Evans L.H."/>
            <person name="Alamgir A."/>
            <person name="Owens N."/>
            <person name="Weber N.D."/>
            <person name="Virtaneva K."/>
            <person name="Barbian K."/>
            <person name="Babar A."/>
            <person name="Rosenke K."/>
        </authorList>
    </citation>
    <scope>NUCLEOTIDE SEQUENCE [LARGE SCALE GENOMIC DNA]</scope>
    <source>
        <strain evidence="7 8">LMa1</strain>
    </source>
</reference>
<keyword evidence="5" id="KW-0732">Signal</keyword>
<feature type="signal peptide" evidence="5">
    <location>
        <begin position="1"/>
        <end position="24"/>
    </location>
</feature>
<evidence type="ECO:0000313" key="7">
    <source>
        <dbReference type="EMBL" id="OAT79812.1"/>
    </source>
</evidence>
<keyword evidence="3 4" id="KW-0326">Glycosidase</keyword>
<dbReference type="Gene3D" id="3.20.20.80">
    <property type="entry name" value="Glycosidases"/>
    <property type="match status" value="1"/>
</dbReference>
<keyword evidence="2 4" id="KW-0378">Hydrolase</keyword>
<dbReference type="AlphaFoldDB" id="A0A1B7LB96"/>
<dbReference type="SUPFAM" id="SSF51445">
    <property type="entry name" value="(Trans)glycosidases"/>
    <property type="match status" value="1"/>
</dbReference>
<dbReference type="PROSITE" id="PS51257">
    <property type="entry name" value="PROKAR_LIPOPROTEIN"/>
    <property type="match status" value="1"/>
</dbReference>
<evidence type="ECO:0000256" key="1">
    <source>
        <dbReference type="ARBA" id="ARBA00007754"/>
    </source>
</evidence>
<sequence length="388" mass="44260">MKKKSCFLLLFVLLLSSCPRCVYAGAVFEPDNGCYTGAYMFDDTRCNADPQNFNLLAGKKQAAFLAYRGYGQPFPSDLAAKVKAAHAALQLALEPNDGLDQVQDDAYLHRFMKDAWKSGIPIFLRFASEMNGPWVAWHGNPWLYQEKWQLVWKVAREEAPNVAMVWVPAETPLSGMMDYYPGSECVDWVGMDIYYDGQYNGEADSSIWHVNPLDSLKYLYYRIPDKPFFIAEFGVAHYEKSSGRNLTARAVNEMCNFYNELPQSFHRVKAVSYFDCDSITFHSEDNDYSLSNGVILNAYKALISPSYYLSDVQGWREYKGYCLPEVRFNGHRFIPVRAYALAENLSVRWNPPNNIVLGKQSYTVNGNDLLVFHSQAWLRESLVLPVGQ</sequence>
<dbReference type="OrthoDB" id="9802773at2"/>
<evidence type="ECO:0000256" key="4">
    <source>
        <dbReference type="PROSITE-ProRule" id="PRU01100"/>
    </source>
</evidence>
<keyword evidence="8" id="KW-1185">Reference proteome</keyword>
<dbReference type="PROSITE" id="PS51764">
    <property type="entry name" value="GH26"/>
    <property type="match status" value="1"/>
</dbReference>
<dbReference type="EMBL" id="LYVF01000192">
    <property type="protein sequence ID" value="OAT79812.1"/>
    <property type="molecule type" value="Genomic_DNA"/>
</dbReference>
<dbReference type="PANTHER" id="PTHR40079">
    <property type="entry name" value="MANNAN ENDO-1,4-BETA-MANNOSIDASE E-RELATED"/>
    <property type="match status" value="1"/>
</dbReference>
<gene>
    <name evidence="7" type="ORF">A6M21_15305</name>
</gene>
<feature type="domain" description="GH26" evidence="6">
    <location>
        <begin position="1"/>
        <end position="312"/>
    </location>
</feature>
<dbReference type="RefSeq" id="WP_066671013.1">
    <property type="nucleotide sequence ID" value="NZ_LYVF01000192.1"/>
</dbReference>
<dbReference type="InterPro" id="IPR022790">
    <property type="entry name" value="GH26_dom"/>
</dbReference>
<dbReference type="GO" id="GO:0006080">
    <property type="term" value="P:substituted mannan metabolic process"/>
    <property type="evidence" value="ECO:0007669"/>
    <property type="project" value="InterPro"/>
</dbReference>
<evidence type="ECO:0000259" key="6">
    <source>
        <dbReference type="PROSITE" id="PS51764"/>
    </source>
</evidence>
<comment type="similarity">
    <text evidence="1 4">Belongs to the glycosyl hydrolase 26 family.</text>
</comment>
<dbReference type="Proteomes" id="UP000078532">
    <property type="component" value="Unassembled WGS sequence"/>
</dbReference>
<comment type="caution">
    <text evidence="7">The sequence shown here is derived from an EMBL/GenBank/DDBJ whole genome shotgun (WGS) entry which is preliminary data.</text>
</comment>
<organism evidence="7 8">
    <name type="scientific">Desulfotomaculum copahuensis</name>
    <dbReference type="NCBI Taxonomy" id="1838280"/>
    <lineage>
        <taxon>Bacteria</taxon>
        <taxon>Bacillati</taxon>
        <taxon>Bacillota</taxon>
        <taxon>Clostridia</taxon>
        <taxon>Eubacteriales</taxon>
        <taxon>Desulfotomaculaceae</taxon>
        <taxon>Desulfotomaculum</taxon>
    </lineage>
</organism>